<dbReference type="PANTHER" id="PTHR38663:SF1">
    <property type="entry name" value="L-ORNITHINE N(5)-MONOOXYGENASE"/>
    <property type="match status" value="1"/>
</dbReference>
<protein>
    <submittedName>
        <fullName evidence="2">Uncharacterized protein</fullName>
    </submittedName>
</protein>
<accession>A0A2J8EB42</accession>
<proteinExistence type="predicted"/>
<sequence>MADLHTPDIYDVLIVGAGPCGLAVASRLCEHSPSALFTDDEHQRYHWVKKHGRRMALKNRRNGRVSQKAMPHDKEPPKYSTLVLDGTGNEFMNRWKTLFTAFDIHHLRSPMFWHVDPSDRDALLAMAHNEGRENELFELKNCVGKEVSKHLRRSRAKCRNPLHHAVVDVDERDRKDYFTPPTSLFLQHCHSIADRYGCGHVVRKEMVQHVDYPTAHISSPDEKLFTVRSDKGTHYARAVVLAVGPANKPVIPNIAGLSSLGPDKVSEPPHVCHAMKIKEFPATVVQDRIAARKPTNVLVVGGGLTSAQLTDLAIRRGVTKVWHLMRGPCKVKLFDVDLSWMGKFRNVEQAYFWGADSDAERLEHIRAARNGGSITPTYHKTLKHHVAAGRVELRCDTSISGATFDAHRGTWSVETTPPVHAMPDFDYIYFATGIETNFFDLPYLQDMLAKHPIEGHGGLPSINEDLKWADDIPFFVTGRLAGLQLGPAGGNLGGARAGAERIAWAIEDILPGKSSQGGGEEFDDELHYVTARGNRFRSLPVAGEDE</sequence>
<dbReference type="SUPFAM" id="SSF51905">
    <property type="entry name" value="FAD/NAD(P)-binding domain"/>
    <property type="match status" value="2"/>
</dbReference>
<gene>
    <name evidence="1" type="ORF">BJF96_g7056</name>
    <name evidence="2" type="ORF">VDGE_00053</name>
</gene>
<comment type="caution">
    <text evidence="2">The sequence shown here is derived from an EMBL/GenBank/DDBJ whole genome shotgun (WGS) entry which is preliminary data.</text>
</comment>
<dbReference type="InterPro" id="IPR036188">
    <property type="entry name" value="FAD/NAD-bd_sf"/>
</dbReference>
<dbReference type="Gene3D" id="3.50.50.60">
    <property type="entry name" value="FAD/NAD(P)-binding domain"/>
    <property type="match status" value="1"/>
</dbReference>
<dbReference type="OMA" id="KHGRKMN"/>
<name>A0A2J8EB42_VERDA</name>
<evidence type="ECO:0000313" key="1">
    <source>
        <dbReference type="EMBL" id="PNH29706.1"/>
    </source>
</evidence>
<dbReference type="EMBL" id="MPSH01000025">
    <property type="protein sequence ID" value="PNH29706.1"/>
    <property type="molecule type" value="Genomic_DNA"/>
</dbReference>
<dbReference type="Proteomes" id="UP000288725">
    <property type="component" value="Chromosome 2"/>
</dbReference>
<dbReference type="AlphaFoldDB" id="A0A2J8EB42"/>
<organism evidence="2 4">
    <name type="scientific">Verticillium dahliae</name>
    <name type="common">Verticillium wilt</name>
    <dbReference type="NCBI Taxonomy" id="27337"/>
    <lineage>
        <taxon>Eukaryota</taxon>
        <taxon>Fungi</taxon>
        <taxon>Dikarya</taxon>
        <taxon>Ascomycota</taxon>
        <taxon>Pezizomycotina</taxon>
        <taxon>Sordariomycetes</taxon>
        <taxon>Hypocreomycetidae</taxon>
        <taxon>Glomerellales</taxon>
        <taxon>Plectosphaerellaceae</taxon>
        <taxon>Verticillium</taxon>
    </lineage>
</organism>
<evidence type="ECO:0000313" key="2">
    <source>
        <dbReference type="EMBL" id="RXG47383.1"/>
    </source>
</evidence>
<reference evidence="2 4" key="2">
    <citation type="submission" date="2018-12" db="EMBL/GenBank/DDBJ databases">
        <title>Genome of Verticillium dahliae isolate Getta Getta.</title>
        <authorList>
            <person name="Gardiner D.M."/>
        </authorList>
    </citation>
    <scope>NUCLEOTIDE SEQUENCE [LARGE SCALE GENOMIC DNA]</scope>
    <source>
        <strain evidence="2 4">Getta Getta</strain>
    </source>
</reference>
<dbReference type="EMBL" id="RSDZ01000036">
    <property type="protein sequence ID" value="RXG47383.1"/>
    <property type="molecule type" value="Genomic_DNA"/>
</dbReference>
<evidence type="ECO:0000313" key="3">
    <source>
        <dbReference type="Proteomes" id="UP000236305"/>
    </source>
</evidence>
<dbReference type="OrthoDB" id="76038at2759"/>
<evidence type="ECO:0000313" key="4">
    <source>
        <dbReference type="Proteomes" id="UP000288725"/>
    </source>
</evidence>
<dbReference type="Proteomes" id="UP000236305">
    <property type="component" value="Unassembled WGS sequence"/>
</dbReference>
<reference evidence="1 3" key="1">
    <citation type="submission" date="2017-12" db="EMBL/GenBank/DDBJ databases">
        <title>Comparative genomics yields insights into virulence evolution of Verticillium dahliae.</title>
        <authorList>
            <person name="Fan R."/>
            <person name="Armitage A.D."/>
            <person name="Cascant-Lopez E."/>
            <person name="Sobczyk M."/>
            <person name="Cockerton H.M."/>
            <person name="Harrison R.J."/>
        </authorList>
    </citation>
    <scope>NUCLEOTIDE SEQUENCE [LARGE SCALE GENOMIC DNA]</scope>
    <source>
        <strain evidence="1 3">12008</strain>
    </source>
</reference>
<dbReference type="PANTHER" id="PTHR38663">
    <property type="match status" value="1"/>
</dbReference>